<keyword evidence="1" id="KW-0614">Plasmid</keyword>
<organism evidence="1 2">
    <name type="scientific">Deinococcus peraridilitoris (strain DSM 19664 / LMG 22246 / CIP 109416 / KR-200)</name>
    <dbReference type="NCBI Taxonomy" id="937777"/>
    <lineage>
        <taxon>Bacteria</taxon>
        <taxon>Thermotogati</taxon>
        <taxon>Deinococcota</taxon>
        <taxon>Deinococci</taxon>
        <taxon>Deinococcales</taxon>
        <taxon>Deinococcaceae</taxon>
        <taxon>Deinococcus</taxon>
    </lineage>
</organism>
<dbReference type="AlphaFoldDB" id="L0A736"/>
<dbReference type="EMBL" id="CP003383">
    <property type="protein sequence ID" value="AFZ69621.1"/>
    <property type="molecule type" value="Genomic_DNA"/>
</dbReference>
<accession>L0A736</accession>
<geneLocation type="plasmid" evidence="1 2">
    <name>pDEIPE01</name>
</geneLocation>
<proteinExistence type="predicted"/>
<name>L0A736_DEIPD</name>
<sequence length="128" mass="14188">MTMAPHSLLSNVPPRMQVILEAVQELREAKDVLRRGNIIKGVQRYENAKRALYQAMGMLTEGNIIVTNALSDHPLREQFDAFLQAGSDFGGAYDAYKISGTDSRAALGLVKAEKKLISELDHLERCSN</sequence>
<reference evidence="2" key="1">
    <citation type="submission" date="2012-03" db="EMBL/GenBank/DDBJ databases">
        <title>Complete sequence of plasmid 1 of Deinococcus peraridilitoris DSM 19664.</title>
        <authorList>
            <person name="Lucas S."/>
            <person name="Copeland A."/>
            <person name="Lapidus A."/>
            <person name="Glavina del Rio T."/>
            <person name="Dalin E."/>
            <person name="Tice H."/>
            <person name="Bruce D."/>
            <person name="Goodwin L."/>
            <person name="Pitluck S."/>
            <person name="Peters L."/>
            <person name="Mikhailova N."/>
            <person name="Lu M."/>
            <person name="Kyrpides N."/>
            <person name="Mavromatis K."/>
            <person name="Ivanova N."/>
            <person name="Brettin T."/>
            <person name="Detter J.C."/>
            <person name="Han C."/>
            <person name="Larimer F."/>
            <person name="Land M."/>
            <person name="Hauser L."/>
            <person name="Markowitz V."/>
            <person name="Cheng J.-F."/>
            <person name="Hugenholtz P."/>
            <person name="Woyke T."/>
            <person name="Wu D."/>
            <person name="Pukall R."/>
            <person name="Steenblock K."/>
            <person name="Brambilla E."/>
            <person name="Klenk H.-P."/>
            <person name="Eisen J.A."/>
        </authorList>
    </citation>
    <scope>NUCLEOTIDE SEQUENCE [LARGE SCALE GENOMIC DNA]</scope>
    <source>
        <strain evidence="2">DSM 19664 / LMG 22246 / CIP 109416 / KR-200</strain>
        <plasmid evidence="2">Plasmid pDEIPE01</plasmid>
    </source>
</reference>
<evidence type="ECO:0000313" key="2">
    <source>
        <dbReference type="Proteomes" id="UP000010467"/>
    </source>
</evidence>
<dbReference type="Proteomes" id="UP000010467">
    <property type="component" value="Plasmid pDEIPE01"/>
</dbReference>
<keyword evidence="2" id="KW-1185">Reference proteome</keyword>
<dbReference type="PATRIC" id="fig|937777.3.peg.4305"/>
<dbReference type="KEGG" id="dpd:Deipe_4274"/>
<protein>
    <recommendedName>
        <fullName evidence="3">HEPN domain-containing protein</fullName>
    </recommendedName>
</protein>
<dbReference type="HOGENOM" id="CLU_1988962_0_0_0"/>
<evidence type="ECO:0000313" key="1">
    <source>
        <dbReference type="EMBL" id="AFZ69621.1"/>
    </source>
</evidence>
<evidence type="ECO:0008006" key="3">
    <source>
        <dbReference type="Google" id="ProtNLM"/>
    </source>
</evidence>
<gene>
    <name evidence="1" type="ordered locus">Deipe_4274</name>
</gene>